<evidence type="ECO:0000313" key="2">
    <source>
        <dbReference type="EMBL" id="CAA6818785.1"/>
    </source>
</evidence>
<sequence>MSWNHKIIHKSIVTLFILLAFYLIGCSTYSVPSQSKVIVPKEDLSKYNPKNFSKNNATDKTKKLKNEDQLIIQAIFLEEEGAYKQSNEFYALLYEVTQKEEYLLKEINTAYQAGILSKNLDDFKVYTESNPKNLQAQRLLLSFYLNKKEFTKAKVVGKRLTKLSDEAIDFELAANPYIFTADYETSLMYLKQAYEKTLNEDILLKVATIQINYLHRLDDAIDQLEQHRVKQGCSEKICLQLIGIYAGEQKVDKLVPIYKELYNVTQKEVYLEKTIEAYLLNQDIDSAIHYLEEKNSNHSLLYSLYMEKKSYVKAYQLTQVLIKSTKEPKWYAESAISYYESLSNKNDKVELQKVIDSFEKAFALGEKNPVYLNYYGYTLIEKELDVKKGLSIVKNALTHEPDNTYYLDSLAWGYYKLNNCEKAYPIMKKVVEVEGLKEDEIIEHWNAINDKCK</sequence>
<organism evidence="2">
    <name type="scientific">uncultured Sulfurovum sp</name>
    <dbReference type="NCBI Taxonomy" id="269237"/>
    <lineage>
        <taxon>Bacteria</taxon>
        <taxon>Pseudomonadati</taxon>
        <taxon>Campylobacterota</taxon>
        <taxon>Epsilonproteobacteria</taxon>
        <taxon>Campylobacterales</taxon>
        <taxon>Sulfurovaceae</taxon>
        <taxon>Sulfurovum</taxon>
        <taxon>environmental samples</taxon>
    </lineage>
</organism>
<accession>A0A6S6THH3</accession>
<feature type="transmembrane region" description="Helical" evidence="1">
    <location>
        <begin position="12"/>
        <end position="31"/>
    </location>
</feature>
<dbReference type="AlphaFoldDB" id="A0A6S6THH3"/>
<dbReference type="Gene3D" id="1.25.40.10">
    <property type="entry name" value="Tetratricopeptide repeat domain"/>
    <property type="match status" value="1"/>
</dbReference>
<protein>
    <submittedName>
        <fullName evidence="2">Uncharacterized protein</fullName>
    </submittedName>
</protein>
<name>A0A6S6THH3_9BACT</name>
<gene>
    <name evidence="2" type="ORF">HELGO_WM7495</name>
</gene>
<keyword evidence="1" id="KW-0812">Transmembrane</keyword>
<keyword evidence="1" id="KW-0472">Membrane</keyword>
<evidence type="ECO:0000256" key="1">
    <source>
        <dbReference type="SAM" id="Phobius"/>
    </source>
</evidence>
<dbReference type="InterPro" id="IPR011990">
    <property type="entry name" value="TPR-like_helical_dom_sf"/>
</dbReference>
<dbReference type="EMBL" id="CACVAP010000090">
    <property type="protein sequence ID" value="CAA6818785.1"/>
    <property type="molecule type" value="Genomic_DNA"/>
</dbReference>
<keyword evidence="1" id="KW-1133">Transmembrane helix</keyword>
<reference evidence="2" key="1">
    <citation type="submission" date="2020-01" db="EMBL/GenBank/DDBJ databases">
        <authorList>
            <person name="Meier V. D."/>
            <person name="Meier V D."/>
        </authorList>
    </citation>
    <scope>NUCLEOTIDE SEQUENCE</scope>
    <source>
        <strain evidence="2">HLG_WM_MAG_06</strain>
    </source>
</reference>
<dbReference type="SUPFAM" id="SSF48452">
    <property type="entry name" value="TPR-like"/>
    <property type="match status" value="1"/>
</dbReference>
<proteinExistence type="predicted"/>